<dbReference type="Proteomes" id="UP000829992">
    <property type="component" value="Chromosome"/>
</dbReference>
<proteinExistence type="predicted"/>
<evidence type="ECO:0000313" key="1">
    <source>
        <dbReference type="EMBL" id="UQT56725.1"/>
    </source>
</evidence>
<accession>A0ABY4PUE7</accession>
<gene>
    <name evidence="1" type="ORF">M4V62_17370</name>
</gene>
<protein>
    <submittedName>
        <fullName evidence="1">Uncharacterized protein</fullName>
    </submittedName>
</protein>
<sequence length="52" mass="5393">MDEGETLERLVQELVDAIGEAEVVMGEAMDVARAVAADEDADTAADGVTSEP</sequence>
<reference evidence="1 2" key="1">
    <citation type="submission" date="2022-05" db="EMBL/GenBank/DDBJ databases">
        <authorList>
            <person name="Zhou X."/>
            <person name="Li K."/>
            <person name="Man Y."/>
        </authorList>
    </citation>
    <scope>NUCLEOTIDE SEQUENCE [LARGE SCALE GENOMIC DNA]</scope>
    <source>
        <strain evidence="1 2">MS405</strain>
    </source>
</reference>
<name>A0ABY4PUE7_9ACTN</name>
<keyword evidence="2" id="KW-1185">Reference proteome</keyword>
<organism evidence="1 2">
    <name type="scientific">Streptomyces durmitorensis</name>
    <dbReference type="NCBI Taxonomy" id="319947"/>
    <lineage>
        <taxon>Bacteria</taxon>
        <taxon>Bacillati</taxon>
        <taxon>Actinomycetota</taxon>
        <taxon>Actinomycetes</taxon>
        <taxon>Kitasatosporales</taxon>
        <taxon>Streptomycetaceae</taxon>
        <taxon>Streptomyces</taxon>
    </lineage>
</organism>
<dbReference type="EMBL" id="CP097289">
    <property type="protein sequence ID" value="UQT56725.1"/>
    <property type="molecule type" value="Genomic_DNA"/>
</dbReference>
<dbReference type="RefSeq" id="WP_249588179.1">
    <property type="nucleotide sequence ID" value="NZ_BAAAQL010000010.1"/>
</dbReference>
<evidence type="ECO:0000313" key="2">
    <source>
        <dbReference type="Proteomes" id="UP000829992"/>
    </source>
</evidence>